<dbReference type="VGNC" id="VGNC:106774">
    <property type="gene designation" value="HS6ST2"/>
</dbReference>
<dbReference type="VEuPathDB" id="HostDB:ENSBTAG00000049807"/>
<name>A0A3Q1LS54_BOVIN</name>
<dbReference type="GeneTree" id="ENSGT00950000183071"/>
<dbReference type="RefSeq" id="XP_059739394.1">
    <property type="nucleotide sequence ID" value="XM_059883411.1"/>
</dbReference>
<dbReference type="FunFam" id="3.40.50.300:FF:000852">
    <property type="entry name" value="Heparan-sulfate 6-O-sulfotransferase"/>
    <property type="match status" value="1"/>
</dbReference>
<evidence type="ECO:0000256" key="10">
    <source>
        <dbReference type="RuleBase" id="RU364122"/>
    </source>
</evidence>
<dbReference type="OrthoDB" id="406981at2759"/>
<dbReference type="PANTHER" id="PTHR12812">
    <property type="entry name" value="HEPARAN SULFATE 6-O-SULFOTRANSFERASE 3"/>
    <property type="match status" value="1"/>
</dbReference>
<dbReference type="FunFam" id="3.40.50.300:FF:001933">
    <property type="entry name" value="Heparan-sulfate 6-O-sulfotransferase"/>
    <property type="match status" value="1"/>
</dbReference>
<dbReference type="InterPro" id="IPR010635">
    <property type="entry name" value="Heparan_SO4-6-sulfoTrfase"/>
</dbReference>
<comment type="function">
    <text evidence="9 10">6-O-sulfation enzyme which catalyzes the transfer of sulfate from 3'-phosphoadenosine 5'-phosphosulfate (PAPS) to position 6 of the N-sulfoglucosamine residue (GlcNS) of heparan sulfate.</text>
</comment>
<evidence type="ECO:0000256" key="9">
    <source>
        <dbReference type="ARBA" id="ARBA00058023"/>
    </source>
</evidence>
<keyword evidence="7 10" id="KW-0472">Membrane</keyword>
<dbReference type="GO" id="GO:0005794">
    <property type="term" value="C:Golgi apparatus"/>
    <property type="evidence" value="ECO:0007669"/>
    <property type="project" value="Ensembl"/>
</dbReference>
<dbReference type="Pfam" id="PF03567">
    <property type="entry name" value="Sulfotransfer_2"/>
    <property type="match status" value="1"/>
</dbReference>
<evidence type="ECO:0000256" key="11">
    <source>
        <dbReference type="SAM" id="MobiDB-lite"/>
    </source>
</evidence>
<dbReference type="GO" id="GO:0015012">
    <property type="term" value="P:heparan sulfate proteoglycan biosynthetic process"/>
    <property type="evidence" value="ECO:0000318"/>
    <property type="project" value="GO_Central"/>
</dbReference>
<evidence type="ECO:0000313" key="14">
    <source>
        <dbReference type="VGNC" id="VGNC:106774"/>
    </source>
</evidence>
<feature type="region of interest" description="Disordered" evidence="11">
    <location>
        <begin position="570"/>
        <end position="596"/>
    </location>
</feature>
<feature type="compositionally biased region" description="Low complexity" evidence="11">
    <location>
        <begin position="573"/>
        <end position="596"/>
    </location>
</feature>
<reference evidence="12" key="1">
    <citation type="submission" date="2018-03" db="EMBL/GenBank/DDBJ databases">
        <title>ARS-UCD1.2.</title>
        <authorList>
            <person name="Rosen B.D."/>
            <person name="Bickhart D.M."/>
            <person name="Koren S."/>
            <person name="Schnabel R.D."/>
            <person name="Hall R."/>
            <person name="Zimin A."/>
            <person name="Dreischer C."/>
            <person name="Schultheiss S."/>
            <person name="Schroeder S.G."/>
            <person name="Elsik C.G."/>
            <person name="Couldrey C."/>
            <person name="Liu G.E."/>
            <person name="Van Tassell C.P."/>
            <person name="Phillippy A.M."/>
            <person name="Smith T.P.L."/>
            <person name="Medrano J.F."/>
        </authorList>
    </citation>
    <scope>NUCLEOTIDE SEQUENCE [LARGE SCALE GENOMIC DNA]</scope>
    <source>
        <strain evidence="12">Hereford</strain>
    </source>
</reference>
<evidence type="ECO:0000256" key="6">
    <source>
        <dbReference type="ARBA" id="ARBA00022989"/>
    </source>
</evidence>
<evidence type="ECO:0000313" key="13">
    <source>
        <dbReference type="Proteomes" id="UP000009136"/>
    </source>
</evidence>
<dbReference type="SUPFAM" id="SSF52540">
    <property type="entry name" value="P-loop containing nucleoside triphosphate hydrolases"/>
    <property type="match status" value="1"/>
</dbReference>
<dbReference type="InterPro" id="IPR005331">
    <property type="entry name" value="Sulfotransferase"/>
</dbReference>
<feature type="compositionally biased region" description="Polar residues" evidence="11">
    <location>
        <begin position="610"/>
        <end position="643"/>
    </location>
</feature>
<sequence>MALPACAARALGPPLQLERGAPARTTCPRRHSRVEAELAASRPGSVAASVRAGPPRGVSRGFNSQPLLDEPLKASSSLAGAARAPLFALLLRGRRRRMHNLRRRWDLGSLCRALLTRGLAALGHSLKHVLGAIFSKIFGPLASVGNMDEKSNKLLLALVMLFLFAVIVLQYVCPGTECQLLRLQAFSSPLPDPYRSEDESSARFVPRYNFSRGDLLRKVDFDIKGDDLIVFLHIQKTGGTTFGRHLVRNIQLEQPCECRVGQKKCTCHRPGKRETWLFSRFSTGWSCGLHADWTELTSCVPAVVDGKRDARLRPSRWRIFQILDAASKDKQGSPNTTPGANSPSSAKARNTSKNGKNFHYITILRDPVSRYLSEWRHVQRGATWKASLHVCDGRPPTSEELPSCYTGDDWSGCPLKEFMDCPYNLANNRQVRMLSDLTLVGCYNLSVMPEKQRNKVLLESAKSNLKHMAFFGLTEFQRKTQYLFEKTFNMNFISPFTQYNTTRASSVEINDELQKRIEGLNFLDMELYSYAKDLFLQRYQFMRQKEHQEARRKRQEQRKFLKGRFLQTHYQTQSQGQNPNPSQNPSQNPNLNASQSGTQNLFQNLIQNLTQSSGQNPSPKENQESQKQNSGQEQSDGNTSNGTHDYIGSVEKWR</sequence>
<evidence type="ECO:0000256" key="1">
    <source>
        <dbReference type="ARBA" id="ARBA00004606"/>
    </source>
</evidence>
<accession>A0A3Q1LS54</accession>
<dbReference type="PANTHER" id="PTHR12812:SF6">
    <property type="entry name" value="HEPARAN-SULFATE 6-O-SULFOTRANSFERASE 2"/>
    <property type="match status" value="1"/>
</dbReference>
<dbReference type="Gene3D" id="3.40.50.300">
    <property type="entry name" value="P-loop containing nucleotide triphosphate hydrolases"/>
    <property type="match status" value="1"/>
</dbReference>
<organism evidence="12 13">
    <name type="scientific">Bos taurus</name>
    <name type="common">Bovine</name>
    <dbReference type="NCBI Taxonomy" id="9913"/>
    <lineage>
        <taxon>Eukaryota</taxon>
        <taxon>Metazoa</taxon>
        <taxon>Chordata</taxon>
        <taxon>Craniata</taxon>
        <taxon>Vertebrata</taxon>
        <taxon>Euteleostomi</taxon>
        <taxon>Mammalia</taxon>
        <taxon>Eutheria</taxon>
        <taxon>Laurasiatheria</taxon>
        <taxon>Artiodactyla</taxon>
        <taxon>Ruminantia</taxon>
        <taxon>Pecora</taxon>
        <taxon>Bovidae</taxon>
        <taxon>Bovinae</taxon>
        <taxon>Bos</taxon>
    </lineage>
</organism>
<gene>
    <name evidence="12 14" type="primary">HS6ST2</name>
</gene>
<dbReference type="EC" id="2.8.2.-" evidence="10"/>
<dbReference type="Proteomes" id="UP000009136">
    <property type="component" value="Chromosome X"/>
</dbReference>
<keyword evidence="5 10" id="KW-0735">Signal-anchor</keyword>
<keyword evidence="13" id="KW-1185">Reference proteome</keyword>
<evidence type="ECO:0000313" key="12">
    <source>
        <dbReference type="Ensembl" id="ENSBTAP00000063157.2"/>
    </source>
</evidence>
<feature type="transmembrane region" description="Helical" evidence="10">
    <location>
        <begin position="154"/>
        <end position="172"/>
    </location>
</feature>
<dbReference type="GeneID" id="517768"/>
<comment type="catalytic activity">
    <reaction evidence="10">
        <text>alpha-D-glucosaminyl-[heparan sulfate](n) + 3'-phosphoadenylyl sulfate = 6-sulfo-alpha-D-glucosaminyl-[heparan sulfate](n) + adenosine 3',5'-bisphosphate + H(+)</text>
        <dbReference type="Rhea" id="RHEA:56604"/>
        <dbReference type="Rhea" id="RHEA-COMP:9830"/>
        <dbReference type="Rhea" id="RHEA-COMP:14621"/>
        <dbReference type="ChEBI" id="CHEBI:15378"/>
        <dbReference type="ChEBI" id="CHEBI:58339"/>
        <dbReference type="ChEBI" id="CHEBI:58343"/>
        <dbReference type="ChEBI" id="CHEBI:58388"/>
        <dbReference type="ChEBI" id="CHEBI:140604"/>
    </reaction>
</comment>
<dbReference type="AlphaFoldDB" id="A0A3Q1LS54"/>
<reference evidence="12" key="3">
    <citation type="submission" date="2025-09" db="UniProtKB">
        <authorList>
            <consortium name="Ensembl"/>
        </authorList>
    </citation>
    <scope>IDENTIFICATION</scope>
    <source>
        <strain evidence="12">Hereford</strain>
    </source>
</reference>
<evidence type="ECO:0000256" key="8">
    <source>
        <dbReference type="ARBA" id="ARBA00023180"/>
    </source>
</evidence>
<feature type="region of interest" description="Disordered" evidence="11">
    <location>
        <begin position="328"/>
        <end position="352"/>
    </location>
</feature>
<evidence type="ECO:0000256" key="5">
    <source>
        <dbReference type="ARBA" id="ARBA00022968"/>
    </source>
</evidence>
<dbReference type="GO" id="GO:0016020">
    <property type="term" value="C:membrane"/>
    <property type="evidence" value="ECO:0007669"/>
    <property type="project" value="UniProtKB-SubCell"/>
</dbReference>
<dbReference type="CTD" id="90161"/>
<evidence type="ECO:0000256" key="3">
    <source>
        <dbReference type="ARBA" id="ARBA00022679"/>
    </source>
</evidence>
<comment type="similarity">
    <text evidence="2 10">Belongs to the sulfotransferase 6 family.</text>
</comment>
<comment type="subcellular location">
    <subcellularLocation>
        <location evidence="1 10">Membrane</location>
        <topology evidence="1 10">Single-pass type II membrane protein</topology>
    </subcellularLocation>
</comment>
<reference evidence="12" key="2">
    <citation type="submission" date="2025-08" db="UniProtKB">
        <authorList>
            <consortium name="Ensembl"/>
        </authorList>
    </citation>
    <scope>IDENTIFICATION</scope>
    <source>
        <strain evidence="12">Hereford</strain>
    </source>
</reference>
<proteinExistence type="inferred from homology"/>
<evidence type="ECO:0000256" key="4">
    <source>
        <dbReference type="ARBA" id="ARBA00022692"/>
    </source>
</evidence>
<dbReference type="Ensembl" id="ENSBTAT00000078465.2">
    <property type="protein sequence ID" value="ENSBTAP00000063157.2"/>
    <property type="gene ID" value="ENSBTAG00000049807.3"/>
</dbReference>
<dbReference type="GO" id="GO:0017095">
    <property type="term" value="F:heparan sulfate 6-sulfotransferase activity"/>
    <property type="evidence" value="ECO:0000318"/>
    <property type="project" value="GO_Central"/>
</dbReference>
<keyword evidence="8" id="KW-0325">Glycoprotein</keyword>
<protein>
    <recommendedName>
        <fullName evidence="10">Heparan-sulfate 6-O-sulfotransferase</fullName>
        <ecNumber evidence="10">2.8.2.-</ecNumber>
    </recommendedName>
</protein>
<keyword evidence="3 10" id="KW-0808">Transferase</keyword>
<evidence type="ECO:0000256" key="7">
    <source>
        <dbReference type="ARBA" id="ARBA00023136"/>
    </source>
</evidence>
<keyword evidence="6 10" id="KW-1133">Transmembrane helix</keyword>
<dbReference type="FunCoup" id="A0A3Q1LS54">
    <property type="interactions" value="473"/>
</dbReference>
<dbReference type="InParanoid" id="A0A3Q1LS54"/>
<keyword evidence="4 10" id="KW-0812">Transmembrane</keyword>
<dbReference type="Bgee" id="ENSBTAG00000049807">
    <property type="expression patterns" value="Expressed in diaphragm and 47 other cell types or tissues"/>
</dbReference>
<dbReference type="Reactome" id="R-BTA-2022928">
    <property type="pathway name" value="HS-GAG biosynthesis"/>
</dbReference>
<feature type="region of interest" description="Disordered" evidence="11">
    <location>
        <begin position="610"/>
        <end position="654"/>
    </location>
</feature>
<feature type="compositionally biased region" description="Polar residues" evidence="11">
    <location>
        <begin position="332"/>
        <end position="352"/>
    </location>
</feature>
<dbReference type="STRING" id="9913.ENSBTAP00000063157"/>
<evidence type="ECO:0000256" key="2">
    <source>
        <dbReference type="ARBA" id="ARBA00010109"/>
    </source>
</evidence>
<dbReference type="InterPro" id="IPR027417">
    <property type="entry name" value="P-loop_NTPase"/>
</dbReference>